<dbReference type="InterPro" id="IPR002659">
    <property type="entry name" value="Glyco_trans_31"/>
</dbReference>
<keyword evidence="9" id="KW-0472">Membrane</keyword>
<evidence type="ECO:0000256" key="9">
    <source>
        <dbReference type="ARBA" id="ARBA00023136"/>
    </source>
</evidence>
<evidence type="ECO:0000256" key="3">
    <source>
        <dbReference type="ARBA" id="ARBA00022676"/>
    </source>
</evidence>
<comment type="caution">
    <text evidence="12">The sequence shown here is derived from an EMBL/GenBank/DDBJ whole genome shotgun (WGS) entry which is preliminary data.</text>
</comment>
<dbReference type="PANTHER" id="PTHR11214">
    <property type="entry name" value="BETA-1,3-N-ACETYLGLUCOSAMINYLTRANSFERASE"/>
    <property type="match status" value="1"/>
</dbReference>
<dbReference type="AlphaFoldDB" id="A0A8J5N1Z0"/>
<evidence type="ECO:0000256" key="10">
    <source>
        <dbReference type="ARBA" id="ARBA00023180"/>
    </source>
</evidence>
<dbReference type="FunFam" id="3.90.550.50:FF:000001">
    <property type="entry name" value="Hexosyltransferase"/>
    <property type="match status" value="1"/>
</dbReference>
<comment type="subcellular location">
    <subcellularLocation>
        <location evidence="1 11">Golgi apparatus membrane</location>
        <topology evidence="1 11">Single-pass type II membrane protein</topology>
    </subcellularLocation>
</comment>
<organism evidence="12 13">
    <name type="scientific">Homarus americanus</name>
    <name type="common">American lobster</name>
    <dbReference type="NCBI Taxonomy" id="6706"/>
    <lineage>
        <taxon>Eukaryota</taxon>
        <taxon>Metazoa</taxon>
        <taxon>Ecdysozoa</taxon>
        <taxon>Arthropoda</taxon>
        <taxon>Crustacea</taxon>
        <taxon>Multicrustacea</taxon>
        <taxon>Malacostraca</taxon>
        <taxon>Eumalacostraca</taxon>
        <taxon>Eucarida</taxon>
        <taxon>Decapoda</taxon>
        <taxon>Pleocyemata</taxon>
        <taxon>Astacidea</taxon>
        <taxon>Nephropoidea</taxon>
        <taxon>Nephropidae</taxon>
        <taxon>Homarus</taxon>
    </lineage>
</organism>
<keyword evidence="7" id="KW-1133">Transmembrane helix</keyword>
<dbReference type="Pfam" id="PF01762">
    <property type="entry name" value="Galactosyl_T"/>
    <property type="match status" value="1"/>
</dbReference>
<evidence type="ECO:0000256" key="8">
    <source>
        <dbReference type="ARBA" id="ARBA00023034"/>
    </source>
</evidence>
<dbReference type="GO" id="GO:0000139">
    <property type="term" value="C:Golgi membrane"/>
    <property type="evidence" value="ECO:0007669"/>
    <property type="project" value="UniProtKB-SubCell"/>
</dbReference>
<keyword evidence="5" id="KW-0812">Transmembrane</keyword>
<keyword evidence="4" id="KW-0808">Transferase</keyword>
<gene>
    <name evidence="12" type="primary">B3galt1-L1</name>
    <name evidence="12" type="ORF">Hamer_G000670</name>
</gene>
<dbReference type="GO" id="GO:0006493">
    <property type="term" value="P:protein O-linked glycosylation"/>
    <property type="evidence" value="ECO:0007669"/>
    <property type="project" value="TreeGrafter"/>
</dbReference>
<keyword evidence="10" id="KW-0325">Glycoprotein</keyword>
<evidence type="ECO:0000256" key="2">
    <source>
        <dbReference type="ARBA" id="ARBA00008661"/>
    </source>
</evidence>
<evidence type="ECO:0000256" key="11">
    <source>
        <dbReference type="RuleBase" id="RU363063"/>
    </source>
</evidence>
<sequence>MRKFWILSLAVITYLLFSYTNIFKVLKAGLRRGEADNTYDGFYFSNTEVDLGYRKRHGGQEWREIVGSWNHHYQVKSQIEGDVVNTYPDEVTFLVEESEACRDPPLVLAMVVTAVTNWHRRHFIRHTWGHPALVQVTGVKPLFVMGQVNDKKHQDSVMRESQQHHDVVQANFIDSYRNLTYKTMALLTWAAQHCPLAPVILKIDDDVILNPVALREFLLVYLQEHPQPTRIMGKVRCCDPVLRKGKWGVPEDIYPKKGYPTYVAGPSYIVPTPIIPTLLQAIKRTKFFFLEDVYTTGLAAKTSGVHHYNIFSLTNSFASKMDYYWCSGARVFQ</sequence>
<dbReference type="PANTHER" id="PTHR11214:SF3">
    <property type="entry name" value="BETA-1,3-GALACTOSYLTRANSFERASE 6"/>
    <property type="match status" value="1"/>
</dbReference>
<keyword evidence="13" id="KW-1185">Reference proteome</keyword>
<dbReference type="GO" id="GO:0016758">
    <property type="term" value="F:hexosyltransferase activity"/>
    <property type="evidence" value="ECO:0007669"/>
    <property type="project" value="InterPro"/>
</dbReference>
<keyword evidence="6" id="KW-0735">Signal-anchor</keyword>
<dbReference type="Gene3D" id="3.90.550.50">
    <property type="match status" value="1"/>
</dbReference>
<reference evidence="12" key="1">
    <citation type="journal article" date="2021" name="Sci. Adv.">
        <title>The American lobster genome reveals insights on longevity, neural, and immune adaptations.</title>
        <authorList>
            <person name="Polinski J.M."/>
            <person name="Zimin A.V."/>
            <person name="Clark K.F."/>
            <person name="Kohn A.B."/>
            <person name="Sadowski N."/>
            <person name="Timp W."/>
            <person name="Ptitsyn A."/>
            <person name="Khanna P."/>
            <person name="Romanova D.Y."/>
            <person name="Williams P."/>
            <person name="Greenwood S.J."/>
            <person name="Moroz L.L."/>
            <person name="Walt D.R."/>
            <person name="Bodnar A.G."/>
        </authorList>
    </citation>
    <scope>NUCLEOTIDE SEQUENCE</scope>
    <source>
        <strain evidence="12">GMGI-L3</strain>
    </source>
</reference>
<dbReference type="Proteomes" id="UP000747542">
    <property type="component" value="Unassembled WGS sequence"/>
</dbReference>
<keyword evidence="3 11" id="KW-0328">Glycosyltransferase</keyword>
<evidence type="ECO:0000256" key="6">
    <source>
        <dbReference type="ARBA" id="ARBA00022968"/>
    </source>
</evidence>
<evidence type="ECO:0000313" key="12">
    <source>
        <dbReference type="EMBL" id="KAG7171760.1"/>
    </source>
</evidence>
<comment type="similarity">
    <text evidence="2 11">Belongs to the glycosyltransferase 31 family.</text>
</comment>
<feature type="non-terminal residue" evidence="12">
    <location>
        <position position="1"/>
    </location>
</feature>
<dbReference type="EMBL" id="JAHLQT010011632">
    <property type="protein sequence ID" value="KAG7171760.1"/>
    <property type="molecule type" value="Genomic_DNA"/>
</dbReference>
<name>A0A8J5N1Z0_HOMAM</name>
<evidence type="ECO:0000256" key="1">
    <source>
        <dbReference type="ARBA" id="ARBA00004323"/>
    </source>
</evidence>
<evidence type="ECO:0000256" key="4">
    <source>
        <dbReference type="ARBA" id="ARBA00022679"/>
    </source>
</evidence>
<evidence type="ECO:0000256" key="7">
    <source>
        <dbReference type="ARBA" id="ARBA00022989"/>
    </source>
</evidence>
<evidence type="ECO:0000313" key="13">
    <source>
        <dbReference type="Proteomes" id="UP000747542"/>
    </source>
</evidence>
<proteinExistence type="inferred from homology"/>
<accession>A0A8J5N1Z0</accession>
<dbReference type="EC" id="2.4.1.-" evidence="11"/>
<evidence type="ECO:0000256" key="5">
    <source>
        <dbReference type="ARBA" id="ARBA00022692"/>
    </source>
</evidence>
<protein>
    <recommendedName>
        <fullName evidence="11">Hexosyltransferase</fullName>
        <ecNumber evidence="11">2.4.1.-</ecNumber>
    </recommendedName>
</protein>
<keyword evidence="8 11" id="KW-0333">Golgi apparatus</keyword>